<evidence type="ECO:0000313" key="2">
    <source>
        <dbReference type="Proteomes" id="UP000321580"/>
    </source>
</evidence>
<accession>A0A5C6S742</accession>
<gene>
    <name evidence="1" type="ORF">FRY97_00265</name>
</gene>
<name>A0A5C6S742_9BACT</name>
<dbReference type="Proteomes" id="UP000321580">
    <property type="component" value="Unassembled WGS sequence"/>
</dbReference>
<evidence type="ECO:0000313" key="1">
    <source>
        <dbReference type="EMBL" id="TXB70173.1"/>
    </source>
</evidence>
<comment type="caution">
    <text evidence="1">The sequence shown here is derived from an EMBL/GenBank/DDBJ whole genome shotgun (WGS) entry which is preliminary data.</text>
</comment>
<sequence>MNATPLSGLIEEAQHLKRQWFKQLQALEGTPAWREGWARYDHLRSLLARAQSAQGEEEKELAANLLRTALQLPKDLLGPSS</sequence>
<proteinExistence type="predicted"/>
<dbReference type="AlphaFoldDB" id="A0A5C6S742"/>
<keyword evidence="2" id="KW-1185">Reference proteome</keyword>
<organism evidence="1 2">
    <name type="scientific">Phaeodactylibacter luteus</name>
    <dbReference type="NCBI Taxonomy" id="1564516"/>
    <lineage>
        <taxon>Bacteria</taxon>
        <taxon>Pseudomonadati</taxon>
        <taxon>Bacteroidota</taxon>
        <taxon>Saprospiria</taxon>
        <taxon>Saprospirales</taxon>
        <taxon>Haliscomenobacteraceae</taxon>
        <taxon>Phaeodactylibacter</taxon>
    </lineage>
</organism>
<protein>
    <submittedName>
        <fullName evidence="1">Uncharacterized protein</fullName>
    </submittedName>
</protein>
<reference evidence="1 2" key="1">
    <citation type="submission" date="2019-08" db="EMBL/GenBank/DDBJ databases">
        <title>Genome of Phaeodactylibacter luteus.</title>
        <authorList>
            <person name="Bowman J.P."/>
        </authorList>
    </citation>
    <scope>NUCLEOTIDE SEQUENCE [LARGE SCALE GENOMIC DNA]</scope>
    <source>
        <strain evidence="1 2">KCTC 42180</strain>
    </source>
</reference>
<dbReference type="OrthoDB" id="9997314at2"/>
<dbReference type="RefSeq" id="WP_147165405.1">
    <property type="nucleotide sequence ID" value="NZ_VOOR01000001.1"/>
</dbReference>
<dbReference type="EMBL" id="VOOR01000001">
    <property type="protein sequence ID" value="TXB70173.1"/>
    <property type="molecule type" value="Genomic_DNA"/>
</dbReference>